<reference evidence="1 2" key="1">
    <citation type="submission" date="2018-06" db="EMBL/GenBank/DDBJ databases">
        <title>Extensive metabolic versatility and redundancy in microbially diverse, dynamic hydrothermal sediments.</title>
        <authorList>
            <person name="Dombrowski N."/>
            <person name="Teske A."/>
            <person name="Baker B.J."/>
        </authorList>
    </citation>
    <scope>NUCLEOTIDE SEQUENCE [LARGE SCALE GENOMIC DNA]</scope>
    <source>
        <strain evidence="1">B3_G15</strain>
    </source>
</reference>
<dbReference type="Pfam" id="PF02572">
    <property type="entry name" value="CobA_CobO_BtuR"/>
    <property type="match status" value="1"/>
</dbReference>
<dbReference type="EMBL" id="QMQA01000063">
    <property type="protein sequence ID" value="RLE14045.1"/>
    <property type="molecule type" value="Genomic_DNA"/>
</dbReference>
<accession>A0A662DF00</accession>
<dbReference type="InterPro" id="IPR003724">
    <property type="entry name" value="CblAdoTrfase_CobA"/>
</dbReference>
<sequence length="171" mass="19011">MRGYVQVYTGNGKGKTTAAFGLALRAAGAGLKVYIGQFLKNGGYSELNSINKFKDLIKIEQFGGKRHIGQQIGEEDKELAKKGFEKIRGIIFSGEYDVVVLDEINVALYLKLLPKNDLINVIKNKPPHVELVLTGRYASPQIIEIADLVTEMRKIKHYFSKGVTARKGIEK</sequence>
<comment type="caution">
    <text evidence="1">The sequence shown here is derived from an EMBL/GenBank/DDBJ whole genome shotgun (WGS) entry which is preliminary data.</text>
</comment>
<dbReference type="PANTHER" id="PTHR46638">
    <property type="entry name" value="CORRINOID ADENOSYLTRANSFERASE"/>
    <property type="match status" value="1"/>
</dbReference>
<dbReference type="PIRSF" id="PIRSF015617">
    <property type="entry name" value="Adensltrnsf_CobA"/>
    <property type="match status" value="1"/>
</dbReference>
<organism evidence="1 2">
    <name type="scientific">Aerophobetes bacterium</name>
    <dbReference type="NCBI Taxonomy" id="2030807"/>
    <lineage>
        <taxon>Bacteria</taxon>
        <taxon>Candidatus Aerophobota</taxon>
    </lineage>
</organism>
<dbReference type="InterPro" id="IPR027417">
    <property type="entry name" value="P-loop_NTPase"/>
</dbReference>
<dbReference type="NCBIfam" id="NF004637">
    <property type="entry name" value="PRK05986.1"/>
    <property type="match status" value="1"/>
</dbReference>
<name>A0A662DF00_UNCAE</name>
<dbReference type="AlphaFoldDB" id="A0A662DF00"/>
<dbReference type="GO" id="GO:0009236">
    <property type="term" value="P:cobalamin biosynthetic process"/>
    <property type="evidence" value="ECO:0007669"/>
    <property type="project" value="InterPro"/>
</dbReference>
<keyword evidence="1" id="KW-0808">Transferase</keyword>
<dbReference type="GO" id="GO:0005524">
    <property type="term" value="F:ATP binding"/>
    <property type="evidence" value="ECO:0007669"/>
    <property type="project" value="InterPro"/>
</dbReference>
<dbReference type="Gene3D" id="3.40.50.300">
    <property type="entry name" value="P-loop containing nucleotide triphosphate hydrolases"/>
    <property type="match status" value="1"/>
</dbReference>
<dbReference type="SUPFAM" id="SSF52540">
    <property type="entry name" value="P-loop containing nucleoside triphosphate hydrolases"/>
    <property type="match status" value="1"/>
</dbReference>
<gene>
    <name evidence="1" type="ORF">DRJ04_03115</name>
</gene>
<proteinExistence type="predicted"/>
<dbReference type="PANTHER" id="PTHR46638:SF1">
    <property type="entry name" value="CORRINOID ADENOSYLTRANSFERASE"/>
    <property type="match status" value="1"/>
</dbReference>
<protein>
    <submittedName>
        <fullName evidence="1">Cob(I)yrinic acid a,c-diamide adenosyltransferase</fullName>
    </submittedName>
</protein>
<evidence type="ECO:0000313" key="1">
    <source>
        <dbReference type="EMBL" id="RLE14045.1"/>
    </source>
</evidence>
<dbReference type="GO" id="GO:0008817">
    <property type="term" value="F:corrinoid adenosyltransferase activity"/>
    <property type="evidence" value="ECO:0007669"/>
    <property type="project" value="InterPro"/>
</dbReference>
<evidence type="ECO:0000313" key="2">
    <source>
        <dbReference type="Proteomes" id="UP000280417"/>
    </source>
</evidence>
<dbReference type="Proteomes" id="UP000280417">
    <property type="component" value="Unassembled WGS sequence"/>
</dbReference>
<dbReference type="CDD" id="cd00561">
    <property type="entry name" value="CobA_ACA"/>
    <property type="match status" value="1"/>
</dbReference>